<feature type="domain" description="Ig-like" evidence="13">
    <location>
        <begin position="131"/>
        <end position="230"/>
    </location>
</feature>
<keyword evidence="2 11" id="KW-0812">Transmembrane</keyword>
<dbReference type="InterPro" id="IPR007110">
    <property type="entry name" value="Ig-like_dom"/>
</dbReference>
<evidence type="ECO:0000259" key="14">
    <source>
        <dbReference type="PROSITE" id="PS50853"/>
    </source>
</evidence>
<dbReference type="CDD" id="cd00063">
    <property type="entry name" value="FN3"/>
    <property type="match status" value="6"/>
</dbReference>
<feature type="domain" description="Fibronectin type-III" evidence="14">
    <location>
        <begin position="1002"/>
        <end position="1094"/>
    </location>
</feature>
<dbReference type="InterPro" id="IPR003599">
    <property type="entry name" value="Ig_sub"/>
</dbReference>
<feature type="domain" description="Ig-like" evidence="13">
    <location>
        <begin position="518"/>
        <end position="605"/>
    </location>
</feature>
<feature type="region of interest" description="Disordered" evidence="10">
    <location>
        <begin position="1572"/>
        <end position="1595"/>
    </location>
</feature>
<dbReference type="InterPro" id="IPR036116">
    <property type="entry name" value="FN3_sf"/>
</dbReference>
<evidence type="ECO:0000256" key="4">
    <source>
        <dbReference type="ARBA" id="ARBA00022737"/>
    </source>
</evidence>
<evidence type="ECO:0000256" key="7">
    <source>
        <dbReference type="ARBA" id="ARBA00023136"/>
    </source>
</evidence>
<feature type="domain" description="Fibronectin type-III" evidence="14">
    <location>
        <begin position="1589"/>
        <end position="1682"/>
    </location>
</feature>
<comment type="subcellular location">
    <subcellularLocation>
        <location evidence="1">Membrane</location>
        <topology evidence="1">Single-pass membrane protein</topology>
    </subcellularLocation>
</comment>
<name>A0ABN7B1P1_9HEMI</name>
<keyword evidence="9" id="KW-0393">Immunoglobulin domain</keyword>
<dbReference type="Pfam" id="PF00041">
    <property type="entry name" value="fn3"/>
    <property type="match status" value="5"/>
</dbReference>
<keyword evidence="4" id="KW-0677">Repeat</keyword>
<keyword evidence="6 11" id="KW-1133">Transmembrane helix</keyword>
<feature type="domain" description="Fibronectin type-III" evidence="14">
    <location>
        <begin position="1492"/>
        <end position="1585"/>
    </location>
</feature>
<evidence type="ECO:0000256" key="8">
    <source>
        <dbReference type="ARBA" id="ARBA00023157"/>
    </source>
</evidence>
<evidence type="ECO:0000256" key="10">
    <source>
        <dbReference type="SAM" id="MobiDB-lite"/>
    </source>
</evidence>
<dbReference type="CDD" id="cd20958">
    <property type="entry name" value="IgI_5_Dscam"/>
    <property type="match status" value="1"/>
</dbReference>
<keyword evidence="5" id="KW-0130">Cell adhesion</keyword>
<dbReference type="Pfam" id="PF07679">
    <property type="entry name" value="I-set"/>
    <property type="match status" value="4"/>
</dbReference>
<dbReference type="InterPro" id="IPR003598">
    <property type="entry name" value="Ig_sub2"/>
</dbReference>
<dbReference type="PROSITE" id="PS50835">
    <property type="entry name" value="IG_LIKE"/>
    <property type="match status" value="11"/>
</dbReference>
<evidence type="ECO:0000256" key="2">
    <source>
        <dbReference type="ARBA" id="ARBA00022692"/>
    </source>
</evidence>
<dbReference type="SUPFAM" id="SSF48726">
    <property type="entry name" value="Immunoglobulin"/>
    <property type="match status" value="11"/>
</dbReference>
<feature type="domain" description="Ig-like" evidence="13">
    <location>
        <begin position="420"/>
        <end position="513"/>
    </location>
</feature>
<feature type="domain" description="Fibronectin type-III" evidence="14">
    <location>
        <begin position="1204"/>
        <end position="1299"/>
    </location>
</feature>
<organism evidence="15 16">
    <name type="scientific">Nesidiocoris tenuis</name>
    <dbReference type="NCBI Taxonomy" id="355587"/>
    <lineage>
        <taxon>Eukaryota</taxon>
        <taxon>Metazoa</taxon>
        <taxon>Ecdysozoa</taxon>
        <taxon>Arthropoda</taxon>
        <taxon>Hexapoda</taxon>
        <taxon>Insecta</taxon>
        <taxon>Pterygota</taxon>
        <taxon>Neoptera</taxon>
        <taxon>Paraneoptera</taxon>
        <taxon>Hemiptera</taxon>
        <taxon>Heteroptera</taxon>
        <taxon>Panheteroptera</taxon>
        <taxon>Cimicomorpha</taxon>
        <taxon>Miridae</taxon>
        <taxon>Dicyphina</taxon>
        <taxon>Nesidiocoris</taxon>
    </lineage>
</organism>
<dbReference type="Pfam" id="PF25059">
    <property type="entry name" value="FN3_DSCAM-DSCAML_C"/>
    <property type="match status" value="1"/>
</dbReference>
<dbReference type="InterPro" id="IPR056754">
    <property type="entry name" value="DSCAM/DSCAML_C"/>
</dbReference>
<evidence type="ECO:0000313" key="16">
    <source>
        <dbReference type="Proteomes" id="UP001307889"/>
    </source>
</evidence>
<dbReference type="CDD" id="cd20956">
    <property type="entry name" value="IgI_4_Dscam"/>
    <property type="match status" value="1"/>
</dbReference>
<feature type="transmembrane region" description="Helical" evidence="11">
    <location>
        <begin position="1705"/>
        <end position="1726"/>
    </location>
</feature>
<dbReference type="Gene3D" id="2.60.40.10">
    <property type="entry name" value="Immunoglobulins"/>
    <property type="match status" value="17"/>
</dbReference>
<evidence type="ECO:0000256" key="3">
    <source>
        <dbReference type="ARBA" id="ARBA00022729"/>
    </source>
</evidence>
<dbReference type="InterPro" id="IPR003961">
    <property type="entry name" value="FN3_dom"/>
</dbReference>
<dbReference type="InterPro" id="IPR013098">
    <property type="entry name" value="Ig_I-set"/>
</dbReference>
<evidence type="ECO:0000259" key="13">
    <source>
        <dbReference type="PROSITE" id="PS50835"/>
    </source>
</evidence>
<keyword evidence="8" id="KW-1015">Disulfide bond</keyword>
<dbReference type="EMBL" id="AP028917">
    <property type="protein sequence ID" value="BES98330.1"/>
    <property type="molecule type" value="Genomic_DNA"/>
</dbReference>
<dbReference type="SMART" id="SM00408">
    <property type="entry name" value="IGc2"/>
    <property type="match status" value="10"/>
</dbReference>
<protein>
    <submittedName>
        <fullName evidence="15">Down syndrome cell adhesion</fullName>
    </submittedName>
</protein>
<evidence type="ECO:0000313" key="15">
    <source>
        <dbReference type="EMBL" id="BES98330.1"/>
    </source>
</evidence>
<dbReference type="InterPro" id="IPR036179">
    <property type="entry name" value="Ig-like_dom_sf"/>
</dbReference>
<dbReference type="Pfam" id="PF13927">
    <property type="entry name" value="Ig_3"/>
    <property type="match status" value="5"/>
</dbReference>
<feature type="domain" description="Ig-like" evidence="13">
    <location>
        <begin position="704"/>
        <end position="796"/>
    </location>
</feature>
<dbReference type="PROSITE" id="PS50853">
    <property type="entry name" value="FN3"/>
    <property type="match status" value="6"/>
</dbReference>
<feature type="domain" description="Ig-like" evidence="13">
    <location>
        <begin position="610"/>
        <end position="701"/>
    </location>
</feature>
<gene>
    <name evidence="15" type="ORF">NTJ_11145</name>
</gene>
<sequence>MLTSLTFIALVGAMLWGNGLSYLEEGPRRGPSFLMEPPPRLEFSNSSGGRLDCTASGLPQPTVSWQGLDGSNVGDVPGVRRVLSNGTLLLLAFPPELYRQDVHSNVYRCTAANNVGSIISRDVHVRAVVTQGYKVTVQAQRVSQGCTAVLQCIVDRSARDMVKVVGWLQEPSFYIYPSLQGDGKYHVLPSGELLINNVEYADTHASYRCRTRHKLTKMLESSPTASIRITDTRSQSSPMMLEHQTIVAVQQDEGAVLVCIAVGCPQPDYRWFHLMGGYESTPVIAGPRKRILGPVLAIEAVTEEDAGMYKCSASNSAGEASADIRLHVATPLAVEISPQVSTVRLGATAEFRCSVSQGSGAHLVTWFKNGRVLPGRSNGELLVLNGITREDQGMYQCVVRRAEGDTAQASAELQLGDAAPVLMYSFIEQTLQPGPAVSLKCTASGNPTPHITWKLDGYNLHHNSRYVVGQYVTLHGDVISHVNISHVIVEDGGEYSCLAENRAGKAVHSARLNVYGLPYIRQIPKVTAVAGEEFQIKCPVAGYPIEDIKWEKGGRELPEDLRQKVVPGQGLLIISNVQKATDAGVYTCTARNKQGQTARRSGEITVIVPPKISPFSTDRTLHLGERASLTCSVTKGDAPLTVTWLKDGKPLDPKHHLAVQQVDLFNSILLIESLSPEHNGNYSCVARNPAAEVVHTQRLVVNVPPVIEGFSFPGDGLPEGARTRAVCGVSSGDPPLSIAWLKDGAPIPRDLPVNVSTLDMYSSLLSISSLESAHSGEYTCVASNPASEARYSSKLQVKVPPRWTLEPMDTSVERGKNVIVDCQATGVPTPSVTWKKATGAKSGDYEEVRDRLYTKIFANGSLLLQNVKEDREGFYLCQSHNGIGNGIGKVIQLKVNSAPYFTGQSRSVNVKKGDTAVLSCHIHGDTPISVRWLHKGKTPLTRATNYRVNPRQEVTPEGTVMAELSIGNVEAADSGSYFCQATNMYGRDQQLVQLTVQEPPEKPSELKAVMVNSRSVNLQWAHQTGDPTDVTKYIVQYKEGGAANWKQVELSGQLRGALVEGLKPATKYVMRVSAEGPAGRSGSSAELWVTTEPQRPAGPPLGLTVRPISSTKLHVSWQAPLPELRHGEIQGYYVGYKEISMLNGNYNMTAVTADGEEGTGELVLTDLAKYTRYTIVVQAFNQVGHGPLSEPMSAQTLEDAPSAPPDALRCNPLSSQSMQIMWQPPPAAHCNGIIQGYKLQYDTHDPEIDAGLETRKTTAVSLILSGLQRFTNYTMQVLAFTRVGDGPYSKISYCHTDEDAPGPPGDIKVVASSTQSLLVSWLPPSQPNGVVTKYTLYTRVMDGQSELNHGKRIIPAVQTSYESKGLQQHIEYQFWVTATTRVGEGPSSKVVSQLPSSRVPARIASFGQHIRKPWHETVALPCVMVGSPTPKRQWHKKDSILQTRPTSNVQVLDTGELVISDLSRTDSDNYTCHVENNVGSDVITYHVVVQVPPSPPFLYVTSATSHSVHLHWKQGDDGAAPILGYTVFYKKAHGEIEEIALSRRTTSYELKSLQCGSTYSISLSSYNKLGSSQPSQSLPVRTQGQMPGTPAPSSFLQPNSTSVTLKLHVWPDNGCPLLSFTVRYKSVNDLEWILVSNNVKPQKKFVVTGLLSSMEYNLQVEATNIAGSSVGEFQFYTLTKDGELPPPELVRRGHYSRAFYTDVRVMAPLLVAIVSLFIAAATIVFCHRTRQARSMKESLDNQQNAEAQRERYYATIHKVAMQQSNDKIPETSEDISPYATFQLSDPNSTLLHSFMYHEQAMQEQGCASVPPQQPMRSAHPKGRRARRRSSRKTDAESDESDSDPDQITSSRTESSNHLDATVKARYIYQAAHSSTSSDISPMSEIKSLPRRGGRARLSTPGKLPMRQSLSIAETAFRGPPDRPELSEAECDIDTIKKLKLGIRSSLWTRPSPQNPHSDYSIAV</sequence>
<dbReference type="SMART" id="SM00409">
    <property type="entry name" value="IG"/>
    <property type="match status" value="11"/>
</dbReference>
<dbReference type="Proteomes" id="UP001307889">
    <property type="component" value="Chromosome 9"/>
</dbReference>
<evidence type="ECO:0000256" key="11">
    <source>
        <dbReference type="SAM" id="Phobius"/>
    </source>
</evidence>
<proteinExistence type="predicted"/>
<keyword evidence="16" id="KW-1185">Reference proteome</keyword>
<dbReference type="SUPFAM" id="SSF49265">
    <property type="entry name" value="Fibronectin type III"/>
    <property type="match status" value="3"/>
</dbReference>
<feature type="compositionally biased region" description="Basic residues" evidence="10">
    <location>
        <begin position="1818"/>
        <end position="1830"/>
    </location>
</feature>
<feature type="domain" description="Ig-like" evidence="13">
    <location>
        <begin position="801"/>
        <end position="896"/>
    </location>
</feature>
<feature type="domain" description="Fibronectin type-III" evidence="14">
    <location>
        <begin position="1099"/>
        <end position="1199"/>
    </location>
</feature>
<feature type="region of interest" description="Disordered" evidence="10">
    <location>
        <begin position="1802"/>
        <end position="1856"/>
    </location>
</feature>
<dbReference type="PANTHER" id="PTHR44170:SF56">
    <property type="entry name" value="FIBRONECTIN TYPE-III DOMAIN-CONTAINING PROTEIN"/>
    <property type="match status" value="1"/>
</dbReference>
<evidence type="ECO:0000256" key="5">
    <source>
        <dbReference type="ARBA" id="ARBA00022889"/>
    </source>
</evidence>
<keyword evidence="3 12" id="KW-0732">Signal</keyword>
<dbReference type="SMART" id="SM00060">
    <property type="entry name" value="FN3"/>
    <property type="match status" value="6"/>
</dbReference>
<feature type="domain" description="Ig-like" evidence="13">
    <location>
        <begin position="331"/>
        <end position="414"/>
    </location>
</feature>
<dbReference type="InterPro" id="IPR013783">
    <property type="entry name" value="Ig-like_fold"/>
</dbReference>
<evidence type="ECO:0000256" key="6">
    <source>
        <dbReference type="ARBA" id="ARBA00022989"/>
    </source>
</evidence>
<reference evidence="15 16" key="1">
    <citation type="submission" date="2023-09" db="EMBL/GenBank/DDBJ databases">
        <title>Nesidiocoris tenuis whole genome shotgun sequence.</title>
        <authorList>
            <person name="Shibata T."/>
            <person name="Shimoda M."/>
            <person name="Kobayashi T."/>
            <person name="Uehara T."/>
        </authorList>
    </citation>
    <scope>NUCLEOTIDE SEQUENCE [LARGE SCALE GENOMIC DNA]</scope>
    <source>
        <strain evidence="15 16">Japan</strain>
    </source>
</reference>
<feature type="signal peptide" evidence="12">
    <location>
        <begin position="1"/>
        <end position="21"/>
    </location>
</feature>
<keyword evidence="7 11" id="KW-0472">Membrane</keyword>
<feature type="domain" description="Ig-like" evidence="13">
    <location>
        <begin position="238"/>
        <end position="327"/>
    </location>
</feature>
<evidence type="ECO:0000256" key="12">
    <source>
        <dbReference type="SAM" id="SignalP"/>
    </source>
</evidence>
<dbReference type="PANTHER" id="PTHR44170">
    <property type="entry name" value="PROTEIN SIDEKICK"/>
    <property type="match status" value="1"/>
</dbReference>
<feature type="domain" description="Ig-like" evidence="13">
    <location>
        <begin position="1386"/>
        <end position="1490"/>
    </location>
</feature>
<feature type="chain" id="PRO_5047083886" evidence="12">
    <location>
        <begin position="22"/>
        <end position="1963"/>
    </location>
</feature>
<evidence type="ECO:0000256" key="9">
    <source>
        <dbReference type="ARBA" id="ARBA00023319"/>
    </source>
</evidence>
<feature type="domain" description="Fibronectin type-III" evidence="14">
    <location>
        <begin position="1303"/>
        <end position="1402"/>
    </location>
</feature>
<feature type="domain" description="Ig-like" evidence="13">
    <location>
        <begin position="31"/>
        <end position="120"/>
    </location>
</feature>
<evidence type="ECO:0000256" key="1">
    <source>
        <dbReference type="ARBA" id="ARBA00004167"/>
    </source>
</evidence>
<feature type="domain" description="Ig-like" evidence="13">
    <location>
        <begin position="899"/>
        <end position="997"/>
    </location>
</feature>
<feature type="region of interest" description="Disordered" evidence="10">
    <location>
        <begin position="1872"/>
        <end position="1928"/>
    </location>
</feature>
<accession>A0ABN7B1P1</accession>
<dbReference type="CDD" id="cd00096">
    <property type="entry name" value="Ig"/>
    <property type="match status" value="1"/>
</dbReference>